<dbReference type="GO" id="GO:0046872">
    <property type="term" value="F:metal ion binding"/>
    <property type="evidence" value="ECO:0007669"/>
    <property type="project" value="InterPro"/>
</dbReference>
<keyword evidence="2" id="KW-0645">Protease</keyword>
<evidence type="ECO:0000256" key="4">
    <source>
        <dbReference type="ARBA" id="ARBA00022833"/>
    </source>
</evidence>
<evidence type="ECO:0000256" key="5">
    <source>
        <dbReference type="ARBA" id="ARBA00023049"/>
    </source>
</evidence>
<dbReference type="AlphaFoldDB" id="A0A9D7STG7"/>
<dbReference type="GO" id="GO:0006508">
    <property type="term" value="P:proteolysis"/>
    <property type="evidence" value="ECO:0007669"/>
    <property type="project" value="UniProtKB-KW"/>
</dbReference>
<keyword evidence="5" id="KW-0482">Metalloprotease</keyword>
<evidence type="ECO:0000259" key="7">
    <source>
        <dbReference type="Pfam" id="PF05193"/>
    </source>
</evidence>
<gene>
    <name evidence="8" type="ORF">IPP15_04545</name>
</gene>
<keyword evidence="3" id="KW-0378">Hydrolase</keyword>
<proteinExistence type="inferred from homology"/>
<reference evidence="8 9" key="1">
    <citation type="submission" date="2020-10" db="EMBL/GenBank/DDBJ databases">
        <title>Connecting structure to function with the recovery of over 1000 high-quality activated sludge metagenome-assembled genomes encoding full-length rRNA genes using long-read sequencing.</title>
        <authorList>
            <person name="Singleton C.M."/>
            <person name="Petriglieri F."/>
            <person name="Kristensen J.M."/>
            <person name="Kirkegaard R.H."/>
            <person name="Michaelsen T.Y."/>
            <person name="Andersen M.H."/>
            <person name="Karst S.M."/>
            <person name="Dueholm M.S."/>
            <person name="Nielsen P.H."/>
            <person name="Albertsen M."/>
        </authorList>
    </citation>
    <scope>NUCLEOTIDE SEQUENCE [LARGE SCALE GENOMIC DNA]</scope>
    <source>
        <strain evidence="8">Ribe_18-Q3-R11-54_MAXAC.273</strain>
    </source>
</reference>
<feature type="domain" description="Peptidase M16 C-terminal" evidence="7">
    <location>
        <begin position="170"/>
        <end position="344"/>
    </location>
</feature>
<sequence length="429" mass="48610">MVIYEKHILANGLCVLIHQDKNTPLSTVNVLYKVGSRDESPGRTGFAHLFEHLMFGGSDHAVSFDDPIQLAGGDCNAFTNSDITNFYCTLPEINVDTALWLEADRMQYLSINQKSLSTQQQVVTEEFKETCINQPYGMVWHMLSDLCYKVHPYRWPVIGKTIEHVTDARLEDVTSFYANFYGPNNAIISIAGPTDPEVMLNMVKRRFESIPARPMVRLERKDEPVQTDARMLEDEGKYPSSVLYLAWQMDGREGPDYYAYDLVSDVMSLGRSAIFYQRMVKVLKVCAHMDAYITGTEDKGLFIMELRPAKDITMEVMEAALWEELDVLQKNAIPLSILEKLKNKNESTVCFSNVSAAHKATNLAYYESLGDANLINTEADRIGEVTIEDVLRVVNHLRKDNVNTMRLIGNGTEVDANVEDQDDDEEEDD</sequence>
<evidence type="ECO:0000256" key="1">
    <source>
        <dbReference type="ARBA" id="ARBA00007261"/>
    </source>
</evidence>
<name>A0A9D7STG7_9BACT</name>
<evidence type="ECO:0000313" key="8">
    <source>
        <dbReference type="EMBL" id="MBK9981683.1"/>
    </source>
</evidence>
<feature type="domain" description="Peptidase M16 N-terminal" evidence="6">
    <location>
        <begin position="15"/>
        <end position="148"/>
    </location>
</feature>
<dbReference type="EMBL" id="JADKGY010000001">
    <property type="protein sequence ID" value="MBK9981683.1"/>
    <property type="molecule type" value="Genomic_DNA"/>
</dbReference>
<evidence type="ECO:0000256" key="2">
    <source>
        <dbReference type="ARBA" id="ARBA00022670"/>
    </source>
</evidence>
<dbReference type="Pfam" id="PF05193">
    <property type="entry name" value="Peptidase_M16_C"/>
    <property type="match status" value="1"/>
</dbReference>
<organism evidence="8 9">
    <name type="scientific">Candidatus Opimibacter skivensis</name>
    <dbReference type="NCBI Taxonomy" id="2982028"/>
    <lineage>
        <taxon>Bacteria</taxon>
        <taxon>Pseudomonadati</taxon>
        <taxon>Bacteroidota</taxon>
        <taxon>Saprospiria</taxon>
        <taxon>Saprospirales</taxon>
        <taxon>Saprospiraceae</taxon>
        <taxon>Candidatus Opimibacter</taxon>
    </lineage>
</organism>
<evidence type="ECO:0000256" key="3">
    <source>
        <dbReference type="ARBA" id="ARBA00022801"/>
    </source>
</evidence>
<evidence type="ECO:0000313" key="9">
    <source>
        <dbReference type="Proteomes" id="UP000808337"/>
    </source>
</evidence>
<comment type="similarity">
    <text evidence="1">Belongs to the peptidase M16 family.</text>
</comment>
<keyword evidence="4" id="KW-0862">Zinc</keyword>
<accession>A0A9D7STG7</accession>
<evidence type="ECO:0000259" key="6">
    <source>
        <dbReference type="Pfam" id="PF00675"/>
    </source>
</evidence>
<dbReference type="InterPro" id="IPR007863">
    <property type="entry name" value="Peptidase_M16_C"/>
</dbReference>
<dbReference type="InterPro" id="IPR011765">
    <property type="entry name" value="Pept_M16_N"/>
</dbReference>
<comment type="caution">
    <text evidence="8">The sequence shown here is derived from an EMBL/GenBank/DDBJ whole genome shotgun (WGS) entry which is preliminary data.</text>
</comment>
<dbReference type="InterPro" id="IPR050626">
    <property type="entry name" value="Peptidase_M16"/>
</dbReference>
<dbReference type="Proteomes" id="UP000808337">
    <property type="component" value="Unassembled WGS sequence"/>
</dbReference>
<dbReference type="PANTHER" id="PTHR43690:SF17">
    <property type="entry name" value="PROTEIN YHJJ"/>
    <property type="match status" value="1"/>
</dbReference>
<dbReference type="Gene3D" id="3.30.830.10">
    <property type="entry name" value="Metalloenzyme, LuxS/M16 peptidase-like"/>
    <property type="match status" value="2"/>
</dbReference>
<protein>
    <submittedName>
        <fullName evidence="8">Insulinase family protein</fullName>
    </submittedName>
</protein>
<dbReference type="PANTHER" id="PTHR43690">
    <property type="entry name" value="NARDILYSIN"/>
    <property type="match status" value="1"/>
</dbReference>
<dbReference type="GO" id="GO:0008237">
    <property type="term" value="F:metallopeptidase activity"/>
    <property type="evidence" value="ECO:0007669"/>
    <property type="project" value="UniProtKB-KW"/>
</dbReference>
<dbReference type="InterPro" id="IPR011249">
    <property type="entry name" value="Metalloenz_LuxS/M16"/>
</dbReference>
<dbReference type="Pfam" id="PF00675">
    <property type="entry name" value="Peptidase_M16"/>
    <property type="match status" value="1"/>
</dbReference>
<dbReference type="SUPFAM" id="SSF63411">
    <property type="entry name" value="LuxS/MPP-like metallohydrolase"/>
    <property type="match status" value="2"/>
</dbReference>